<proteinExistence type="predicted"/>
<feature type="signal peptide" evidence="1">
    <location>
        <begin position="1"/>
        <end position="24"/>
    </location>
</feature>
<dbReference type="Gene3D" id="3.10.450.710">
    <property type="entry name" value="Tgt2/MlaC"/>
    <property type="match status" value="1"/>
</dbReference>
<protein>
    <submittedName>
        <fullName evidence="2">ABC transporter substrate-binding protein</fullName>
    </submittedName>
</protein>
<dbReference type="PANTHER" id="PTHR36573:SF1">
    <property type="entry name" value="INTERMEMBRANE PHOSPHOLIPID TRANSPORT SYSTEM BINDING PROTEIN MLAC"/>
    <property type="match status" value="1"/>
</dbReference>
<dbReference type="EMBL" id="VIKR01000001">
    <property type="protein sequence ID" value="TQV77020.1"/>
    <property type="molecule type" value="Genomic_DNA"/>
</dbReference>
<comment type="caution">
    <text evidence="2">The sequence shown here is derived from an EMBL/GenBank/DDBJ whole genome shotgun (WGS) entry which is preliminary data.</text>
</comment>
<dbReference type="Proteomes" id="UP000317839">
    <property type="component" value="Unassembled WGS sequence"/>
</dbReference>
<evidence type="ECO:0000256" key="1">
    <source>
        <dbReference type="SAM" id="SignalP"/>
    </source>
</evidence>
<gene>
    <name evidence="2" type="ORF">FLL45_03450</name>
</gene>
<dbReference type="AlphaFoldDB" id="A0A545TIG7"/>
<sequence>MKTVLNFKEYLILLTLVLCGNASASSIAEPILGNLQDHYIERVKHINSTLEENQAKFAQSPHDLAKFVDRSVLPLWNSEKTLRGLFGKKYWMELSSAEQQGLVKGFNDTIQRYVQEGFSLYDGQQLEFVKLKLNQKKTRALLTLKVIPNLLPEFEVNFKVAKEGNSWQLYDILIQGVSYVTLKKDSFRNQYKNQGITAVIDSIKLKNKGFIESQLGVSSSAGSLSSD</sequence>
<dbReference type="Pfam" id="PF05494">
    <property type="entry name" value="MlaC"/>
    <property type="match status" value="1"/>
</dbReference>
<name>A0A545TIG7_9GAMM</name>
<evidence type="ECO:0000313" key="3">
    <source>
        <dbReference type="Proteomes" id="UP000317839"/>
    </source>
</evidence>
<evidence type="ECO:0000313" key="2">
    <source>
        <dbReference type="EMBL" id="TQV77020.1"/>
    </source>
</evidence>
<dbReference type="PANTHER" id="PTHR36573">
    <property type="entry name" value="INTERMEMBRANE PHOSPHOLIPID TRANSPORT SYSTEM BINDING PROTEIN MLAC"/>
    <property type="match status" value="1"/>
</dbReference>
<accession>A0A545TIG7</accession>
<organism evidence="2 3">
    <name type="scientific">Aliikangiella marina</name>
    <dbReference type="NCBI Taxonomy" id="1712262"/>
    <lineage>
        <taxon>Bacteria</taxon>
        <taxon>Pseudomonadati</taxon>
        <taxon>Pseudomonadota</taxon>
        <taxon>Gammaproteobacteria</taxon>
        <taxon>Oceanospirillales</taxon>
        <taxon>Pleioneaceae</taxon>
        <taxon>Aliikangiella</taxon>
    </lineage>
</organism>
<dbReference type="OrthoDB" id="9787053at2"/>
<feature type="chain" id="PRO_5021894765" evidence="1">
    <location>
        <begin position="25"/>
        <end position="227"/>
    </location>
</feature>
<keyword evidence="3" id="KW-1185">Reference proteome</keyword>
<dbReference type="RefSeq" id="WP_142888380.1">
    <property type="nucleotide sequence ID" value="NZ_VIKR01000001.1"/>
</dbReference>
<dbReference type="InterPro" id="IPR008869">
    <property type="entry name" value="MlaC/ttg2D"/>
</dbReference>
<reference evidence="2 3" key="1">
    <citation type="submission" date="2019-06" db="EMBL/GenBank/DDBJ databases">
        <title>Draft genome of Aliikangiella marina GYP-15.</title>
        <authorList>
            <person name="Wang G."/>
        </authorList>
    </citation>
    <scope>NUCLEOTIDE SEQUENCE [LARGE SCALE GENOMIC DNA]</scope>
    <source>
        <strain evidence="2 3">GYP-15</strain>
    </source>
</reference>
<keyword evidence="1" id="KW-0732">Signal</keyword>
<dbReference type="InterPro" id="IPR042245">
    <property type="entry name" value="Tgt2/MlaC_sf"/>
</dbReference>